<dbReference type="OrthoDB" id="799289at2"/>
<organism evidence="2 3">
    <name type="scientific">Dinghuibacter silviterrae</name>
    <dbReference type="NCBI Taxonomy" id="1539049"/>
    <lineage>
        <taxon>Bacteria</taxon>
        <taxon>Pseudomonadati</taxon>
        <taxon>Bacteroidota</taxon>
        <taxon>Chitinophagia</taxon>
        <taxon>Chitinophagales</taxon>
        <taxon>Chitinophagaceae</taxon>
        <taxon>Dinghuibacter</taxon>
    </lineage>
</organism>
<sequence length="102" mass="11996">MKSKKIILLSFLALGLAFGAAHKADAQRFYVSVQPVVPVYVHPPCPSPRHVWVESEWVWTNGAYVHHPGYWAIPPDRYHAWVPGHWEHERRGHYWVPGHWRR</sequence>
<keyword evidence="1" id="KW-0732">Signal</keyword>
<proteinExistence type="predicted"/>
<reference evidence="2 3" key="1">
    <citation type="submission" date="2019-03" db="EMBL/GenBank/DDBJ databases">
        <title>Genomic Encyclopedia of Type Strains, Phase IV (KMG-IV): sequencing the most valuable type-strain genomes for metagenomic binning, comparative biology and taxonomic classification.</title>
        <authorList>
            <person name="Goeker M."/>
        </authorList>
    </citation>
    <scope>NUCLEOTIDE SEQUENCE [LARGE SCALE GENOMIC DNA]</scope>
    <source>
        <strain evidence="2 3">DSM 100059</strain>
    </source>
</reference>
<dbReference type="Pfam" id="PF12779">
    <property type="entry name" value="WXXGXW"/>
    <property type="match status" value="2"/>
</dbReference>
<gene>
    <name evidence="2" type="ORF">EDB95_1703</name>
</gene>
<dbReference type="RefSeq" id="WP_133992557.1">
    <property type="nucleotide sequence ID" value="NZ_SODV01000001.1"/>
</dbReference>
<feature type="signal peptide" evidence="1">
    <location>
        <begin position="1"/>
        <end position="23"/>
    </location>
</feature>
<dbReference type="AlphaFoldDB" id="A0A4R8DTC9"/>
<dbReference type="EMBL" id="SODV01000001">
    <property type="protein sequence ID" value="TDX00677.1"/>
    <property type="molecule type" value="Genomic_DNA"/>
</dbReference>
<evidence type="ECO:0000313" key="2">
    <source>
        <dbReference type="EMBL" id="TDX00677.1"/>
    </source>
</evidence>
<evidence type="ECO:0000256" key="1">
    <source>
        <dbReference type="SAM" id="SignalP"/>
    </source>
</evidence>
<dbReference type="InterPro" id="IPR024447">
    <property type="entry name" value="YXWGXW_rpt"/>
</dbReference>
<name>A0A4R8DTC9_9BACT</name>
<dbReference type="Proteomes" id="UP000294498">
    <property type="component" value="Unassembled WGS sequence"/>
</dbReference>
<accession>A0A4R8DTC9</accession>
<protein>
    <submittedName>
        <fullName evidence="2">YXWGXW repeat-containing protein</fullName>
    </submittedName>
</protein>
<evidence type="ECO:0000313" key="3">
    <source>
        <dbReference type="Proteomes" id="UP000294498"/>
    </source>
</evidence>
<keyword evidence="3" id="KW-1185">Reference proteome</keyword>
<feature type="chain" id="PRO_5020286186" evidence="1">
    <location>
        <begin position="24"/>
        <end position="102"/>
    </location>
</feature>
<comment type="caution">
    <text evidence="2">The sequence shown here is derived from an EMBL/GenBank/DDBJ whole genome shotgun (WGS) entry which is preliminary data.</text>
</comment>